<evidence type="ECO:0000256" key="2">
    <source>
        <dbReference type="ARBA" id="ARBA00008337"/>
    </source>
</evidence>
<sequence>MADLINPVTVVSLATTAVFAVFSIICGFRLKRTLPQIEKWVLSWLVFDALTHLTLEVVFLYFSLTGTVEKSQHFTADLWKEYGKADKRWLVSDPTIVSLEILTVVVDGLLCLVLIYAIIRNKSYRHFVQIILCVCELYGGWMTFCPEWLTGSKNLVTDNVLYLWVYLIFFNGIWVVIPLALLYQSYVDMTTTAGEAVRRSPKKKNGGQVQVMSADINTEFVKKYNTRSRKEK</sequence>
<reference evidence="9 10" key="1">
    <citation type="submission" date="2024-01" db="EMBL/GenBank/DDBJ databases">
        <title>The genome of the rayed Mediterranean limpet Patella caerulea (Linnaeus, 1758).</title>
        <authorList>
            <person name="Anh-Thu Weber A."/>
            <person name="Halstead-Nussloch G."/>
        </authorList>
    </citation>
    <scope>NUCLEOTIDE SEQUENCE [LARGE SCALE GENOMIC DNA]</scope>
    <source>
        <strain evidence="9">AATW-2023a</strain>
        <tissue evidence="9">Whole specimen</tissue>
    </source>
</reference>
<dbReference type="AlphaFoldDB" id="A0AAN8KL93"/>
<dbReference type="InterPro" id="IPR033118">
    <property type="entry name" value="EXPERA"/>
</dbReference>
<dbReference type="GO" id="GO:0016020">
    <property type="term" value="C:membrane"/>
    <property type="evidence" value="ECO:0007669"/>
    <property type="project" value="UniProtKB-SubCell"/>
</dbReference>
<dbReference type="InterPro" id="IPR007905">
    <property type="entry name" value="EBP"/>
</dbReference>
<evidence type="ECO:0000259" key="8">
    <source>
        <dbReference type="PROSITE" id="PS51751"/>
    </source>
</evidence>
<dbReference type="PROSITE" id="PS51751">
    <property type="entry name" value="EXPERA"/>
    <property type="match status" value="1"/>
</dbReference>
<dbReference type="GO" id="GO:0016125">
    <property type="term" value="P:sterol metabolic process"/>
    <property type="evidence" value="ECO:0007669"/>
    <property type="project" value="InterPro"/>
</dbReference>
<dbReference type="EMBL" id="JAZGQO010000001">
    <property type="protein sequence ID" value="KAK6194898.1"/>
    <property type="molecule type" value="Genomic_DNA"/>
</dbReference>
<evidence type="ECO:0000256" key="6">
    <source>
        <dbReference type="PROSITE-ProRule" id="PRU01087"/>
    </source>
</evidence>
<dbReference type="GO" id="GO:0047750">
    <property type="term" value="F:cholestenol delta-isomerase activity"/>
    <property type="evidence" value="ECO:0007669"/>
    <property type="project" value="InterPro"/>
</dbReference>
<accession>A0AAN8KL93</accession>
<feature type="transmembrane region" description="Helical" evidence="7">
    <location>
        <begin position="126"/>
        <end position="144"/>
    </location>
</feature>
<feature type="transmembrane region" description="Helical" evidence="7">
    <location>
        <begin position="96"/>
        <end position="119"/>
    </location>
</feature>
<evidence type="ECO:0000256" key="7">
    <source>
        <dbReference type="SAM" id="Phobius"/>
    </source>
</evidence>
<evidence type="ECO:0000256" key="5">
    <source>
        <dbReference type="ARBA" id="ARBA00023136"/>
    </source>
</evidence>
<protein>
    <recommendedName>
        <fullName evidence="8">EXPERA domain-containing protein</fullName>
    </recommendedName>
</protein>
<keyword evidence="3 6" id="KW-0812">Transmembrane</keyword>
<comment type="subcellular location">
    <subcellularLocation>
        <location evidence="1">Membrane</location>
        <topology evidence="1">Multi-pass membrane protein</topology>
    </subcellularLocation>
</comment>
<evidence type="ECO:0000313" key="9">
    <source>
        <dbReference type="EMBL" id="KAK6194898.1"/>
    </source>
</evidence>
<evidence type="ECO:0000256" key="4">
    <source>
        <dbReference type="ARBA" id="ARBA00022989"/>
    </source>
</evidence>
<feature type="domain" description="EXPERA" evidence="8">
    <location>
        <begin position="37"/>
        <end position="182"/>
    </location>
</feature>
<organism evidence="9 10">
    <name type="scientific">Patella caerulea</name>
    <name type="common">Rayed Mediterranean limpet</name>
    <dbReference type="NCBI Taxonomy" id="87958"/>
    <lineage>
        <taxon>Eukaryota</taxon>
        <taxon>Metazoa</taxon>
        <taxon>Spiralia</taxon>
        <taxon>Lophotrochozoa</taxon>
        <taxon>Mollusca</taxon>
        <taxon>Gastropoda</taxon>
        <taxon>Patellogastropoda</taxon>
        <taxon>Patelloidea</taxon>
        <taxon>Patellidae</taxon>
        <taxon>Patella</taxon>
    </lineage>
</organism>
<dbReference type="Pfam" id="PF05241">
    <property type="entry name" value="EBP"/>
    <property type="match status" value="1"/>
</dbReference>
<keyword evidence="10" id="KW-1185">Reference proteome</keyword>
<keyword evidence="4 6" id="KW-1133">Transmembrane helix</keyword>
<dbReference type="PANTHER" id="PTHR14207:SF1">
    <property type="entry name" value="EMOPAMIL-BINDING PROTEIN-LIKE"/>
    <property type="match status" value="1"/>
</dbReference>
<dbReference type="Proteomes" id="UP001347796">
    <property type="component" value="Unassembled WGS sequence"/>
</dbReference>
<feature type="transmembrane region" description="Helical" evidence="7">
    <location>
        <begin position="6"/>
        <end position="28"/>
    </location>
</feature>
<feature type="transmembrane region" description="Helical" evidence="7">
    <location>
        <begin position="40"/>
        <end position="62"/>
    </location>
</feature>
<comment type="caution">
    <text evidence="9">The sequence shown here is derived from an EMBL/GenBank/DDBJ whole genome shotgun (WGS) entry which is preliminary data.</text>
</comment>
<evidence type="ECO:0000256" key="3">
    <source>
        <dbReference type="ARBA" id="ARBA00022692"/>
    </source>
</evidence>
<dbReference type="GO" id="GO:0005783">
    <property type="term" value="C:endoplasmic reticulum"/>
    <property type="evidence" value="ECO:0007669"/>
    <property type="project" value="TreeGrafter"/>
</dbReference>
<name>A0AAN8KL93_PATCE</name>
<gene>
    <name evidence="9" type="ORF">SNE40_000433</name>
</gene>
<evidence type="ECO:0000313" key="10">
    <source>
        <dbReference type="Proteomes" id="UP001347796"/>
    </source>
</evidence>
<feature type="transmembrane region" description="Helical" evidence="7">
    <location>
        <begin position="164"/>
        <end position="183"/>
    </location>
</feature>
<proteinExistence type="inferred from homology"/>
<evidence type="ECO:0000256" key="1">
    <source>
        <dbReference type="ARBA" id="ARBA00004141"/>
    </source>
</evidence>
<comment type="similarity">
    <text evidence="2">Belongs to the EBP family.</text>
</comment>
<dbReference type="PANTHER" id="PTHR14207">
    <property type="entry name" value="STEROL ISOMERASE"/>
    <property type="match status" value="1"/>
</dbReference>
<keyword evidence="5 6" id="KW-0472">Membrane</keyword>